<dbReference type="EMBL" id="WUFV01000015">
    <property type="protein sequence ID" value="NEK17742.1"/>
    <property type="molecule type" value="Genomic_DNA"/>
</dbReference>
<feature type="transmembrane region" description="Helical" evidence="2">
    <location>
        <begin position="154"/>
        <end position="174"/>
    </location>
</feature>
<keyword evidence="2" id="KW-1133">Transmembrane helix</keyword>
<evidence type="ECO:0000256" key="1">
    <source>
        <dbReference type="SAM" id="MobiDB-lite"/>
    </source>
</evidence>
<comment type="caution">
    <text evidence="3">The sequence shown here is derived from an EMBL/GenBank/DDBJ whole genome shotgun (WGS) entry which is preliminary data.</text>
</comment>
<feature type="region of interest" description="Disordered" evidence="1">
    <location>
        <begin position="1"/>
        <end position="30"/>
    </location>
</feature>
<keyword evidence="2" id="KW-0812">Transmembrane</keyword>
<keyword evidence="2" id="KW-0472">Membrane</keyword>
<gene>
    <name evidence="3" type="ORF">GR257_23230</name>
</gene>
<protein>
    <submittedName>
        <fullName evidence="3">Uncharacterized protein</fullName>
    </submittedName>
</protein>
<dbReference type="Proteomes" id="UP000471705">
    <property type="component" value="Unassembled WGS sequence"/>
</dbReference>
<evidence type="ECO:0000256" key="2">
    <source>
        <dbReference type="SAM" id="Phobius"/>
    </source>
</evidence>
<name>A0A7K3VLR2_RHILE</name>
<sequence length="182" mass="20841">MVKSRGGPRGPRAWRDGLGRLKETKNQPQAHQAYRHFRVVVEMVRDDVRVCRRHTHVDGMVGSLDAAARQILDRHQEGDQPVKSYLGQRIARFHRIFPSERPQTSRRRLMLPHRPVAKTRCRHRSLVPWNIAAAARFFGGREIQPNGTWSMFRYAQLLVVAILVAANPFGMAAAPSTLQTRH</sequence>
<organism evidence="3 4">
    <name type="scientific">Rhizobium leguminosarum</name>
    <dbReference type="NCBI Taxonomy" id="384"/>
    <lineage>
        <taxon>Bacteria</taxon>
        <taxon>Pseudomonadati</taxon>
        <taxon>Pseudomonadota</taxon>
        <taxon>Alphaproteobacteria</taxon>
        <taxon>Hyphomicrobiales</taxon>
        <taxon>Rhizobiaceae</taxon>
        <taxon>Rhizobium/Agrobacterium group</taxon>
        <taxon>Rhizobium</taxon>
    </lineage>
</organism>
<dbReference type="AlphaFoldDB" id="A0A7K3VLR2"/>
<evidence type="ECO:0000313" key="4">
    <source>
        <dbReference type="Proteomes" id="UP000471705"/>
    </source>
</evidence>
<reference evidence="3 4" key="1">
    <citation type="submission" date="2019-12" db="EMBL/GenBank/DDBJ databases">
        <title>Rhizobium genotypes associated with high levels of biological nitrogen fixation by grain legumes in a temperate-maritime cropping system.</title>
        <authorList>
            <person name="Maluk M."/>
            <person name="Francesc Ferrando Molina F."/>
            <person name="Lopez Del Egido L."/>
            <person name="Lafos M."/>
            <person name="Langarica-Fuentes A."/>
            <person name="Gebre Yohannes G."/>
            <person name="Young M.W."/>
            <person name="Martin P."/>
            <person name="Gantlett R."/>
            <person name="Kenicer G."/>
            <person name="Hawes C."/>
            <person name="Begg G.S."/>
            <person name="Quilliam R.S."/>
            <person name="Squire G.R."/>
            <person name="Poole P.S."/>
            <person name="Young P.W."/>
            <person name="Iannetta P.M."/>
            <person name="James E.K."/>
        </authorList>
    </citation>
    <scope>NUCLEOTIDE SEQUENCE [LARGE SCALE GENOMIC DNA]</scope>
    <source>
        <strain evidence="3 4">JHI54</strain>
    </source>
</reference>
<feature type="compositionally biased region" description="Basic and acidic residues" evidence="1">
    <location>
        <begin position="13"/>
        <end position="25"/>
    </location>
</feature>
<accession>A0A7K3VLR2</accession>
<evidence type="ECO:0000313" key="3">
    <source>
        <dbReference type="EMBL" id="NEK17742.1"/>
    </source>
</evidence>
<proteinExistence type="predicted"/>